<dbReference type="RefSeq" id="WP_094796742.1">
    <property type="nucleotide sequence ID" value="NZ_NEVI01000011.1"/>
</dbReference>
<sequence length="136" mass="14267">MRMATAVLAMAALLSGCMTTGRNFDASQLSALTPGVSTMDEAAYALGAAPQTLYGQSDGSTLALWSYHATWVTDGLYGRKQALLRFGPDGRLLGLVDSTNVLLEPWERRKLLGPPPARLDGPAGAPWAAVPAPPAQ</sequence>
<dbReference type="EMBL" id="NEVK01000004">
    <property type="protein sequence ID" value="OZI22962.1"/>
    <property type="molecule type" value="Genomic_DNA"/>
</dbReference>
<comment type="caution">
    <text evidence="2">The sequence shown here is derived from an EMBL/GenBank/DDBJ whole genome shotgun (WGS) entry which is preliminary data.</text>
</comment>
<accession>A0A261RE66</accession>
<keyword evidence="3" id="KW-1185">Reference proteome</keyword>
<dbReference type="PROSITE" id="PS51257">
    <property type="entry name" value="PROKAR_LIPOPROTEIN"/>
    <property type="match status" value="1"/>
</dbReference>
<organism evidence="2 3">
    <name type="scientific">Bordetella genomosp. 7</name>
    <dbReference type="NCBI Taxonomy" id="1416805"/>
    <lineage>
        <taxon>Bacteria</taxon>
        <taxon>Pseudomonadati</taxon>
        <taxon>Pseudomonadota</taxon>
        <taxon>Betaproteobacteria</taxon>
        <taxon>Burkholderiales</taxon>
        <taxon>Alcaligenaceae</taxon>
        <taxon>Bordetella</taxon>
    </lineage>
</organism>
<feature type="region of interest" description="Disordered" evidence="1">
    <location>
        <begin position="113"/>
        <end position="136"/>
    </location>
</feature>
<gene>
    <name evidence="2" type="ORF">CAL19_07345</name>
</gene>
<proteinExistence type="predicted"/>
<reference evidence="3" key="1">
    <citation type="submission" date="2017-05" db="EMBL/GenBank/DDBJ databases">
        <title>Complete and WGS of Bordetella genogroups.</title>
        <authorList>
            <person name="Spilker T."/>
            <person name="Lipuma J."/>
        </authorList>
    </citation>
    <scope>NUCLEOTIDE SEQUENCE [LARGE SCALE GENOMIC DNA]</scope>
    <source>
        <strain evidence="3">AU18089</strain>
    </source>
</reference>
<evidence type="ECO:0000313" key="3">
    <source>
        <dbReference type="Proteomes" id="UP000216947"/>
    </source>
</evidence>
<name>A0A261RE66_9BORD</name>
<dbReference type="AlphaFoldDB" id="A0A261RE66"/>
<evidence type="ECO:0008006" key="4">
    <source>
        <dbReference type="Google" id="ProtNLM"/>
    </source>
</evidence>
<protein>
    <recommendedName>
        <fullName evidence="4">Lipoprotein SmpA/OmlA domain-containing protein</fullName>
    </recommendedName>
</protein>
<dbReference type="Proteomes" id="UP000216947">
    <property type="component" value="Unassembled WGS sequence"/>
</dbReference>
<evidence type="ECO:0000313" key="2">
    <source>
        <dbReference type="EMBL" id="OZI22962.1"/>
    </source>
</evidence>
<dbReference type="OrthoDB" id="8686766at2"/>
<evidence type="ECO:0000256" key="1">
    <source>
        <dbReference type="SAM" id="MobiDB-lite"/>
    </source>
</evidence>